<evidence type="ECO:0000256" key="12">
    <source>
        <dbReference type="ARBA" id="ARBA00023136"/>
    </source>
</evidence>
<dbReference type="InterPro" id="IPR005805">
    <property type="entry name" value="Rieske_Fe-S_prot_C"/>
</dbReference>
<proteinExistence type="predicted"/>
<dbReference type="CDD" id="cd03467">
    <property type="entry name" value="Rieske"/>
    <property type="match status" value="1"/>
</dbReference>
<evidence type="ECO:0000256" key="3">
    <source>
        <dbReference type="ARBA" id="ARBA00022475"/>
    </source>
</evidence>
<evidence type="ECO:0000256" key="14">
    <source>
        <dbReference type="ARBA" id="ARBA00032409"/>
    </source>
</evidence>
<evidence type="ECO:0000256" key="16">
    <source>
        <dbReference type="SAM" id="MobiDB-lite"/>
    </source>
</evidence>
<dbReference type="GO" id="GO:0016491">
    <property type="term" value="F:oxidoreductase activity"/>
    <property type="evidence" value="ECO:0007669"/>
    <property type="project" value="UniProtKB-KW"/>
</dbReference>
<evidence type="ECO:0000256" key="11">
    <source>
        <dbReference type="ARBA" id="ARBA00023014"/>
    </source>
</evidence>
<keyword evidence="4" id="KW-0679">Respiratory chain</keyword>
<feature type="transmembrane region" description="Helical" evidence="17">
    <location>
        <begin position="40"/>
        <end position="59"/>
    </location>
</feature>
<evidence type="ECO:0000256" key="7">
    <source>
        <dbReference type="ARBA" id="ARBA00022723"/>
    </source>
</evidence>
<evidence type="ECO:0000256" key="8">
    <source>
        <dbReference type="ARBA" id="ARBA00022989"/>
    </source>
</evidence>
<feature type="region of interest" description="Disordered" evidence="16">
    <location>
        <begin position="1"/>
        <end position="31"/>
    </location>
</feature>
<dbReference type="InterPro" id="IPR045603">
    <property type="entry name" value="QcrA_N"/>
</dbReference>
<gene>
    <name evidence="19" type="ORF">UFOPK3401_00873</name>
</gene>
<comment type="subcellular location">
    <subcellularLocation>
        <location evidence="1">Cell membrane</location>
        <topology evidence="1">Multi-pass membrane protein</topology>
    </subcellularLocation>
</comment>
<dbReference type="GO" id="GO:0046872">
    <property type="term" value="F:metal ion binding"/>
    <property type="evidence" value="ECO:0007669"/>
    <property type="project" value="UniProtKB-KW"/>
</dbReference>
<evidence type="ECO:0000256" key="10">
    <source>
        <dbReference type="ARBA" id="ARBA00023004"/>
    </source>
</evidence>
<keyword evidence="10" id="KW-0408">Iron</keyword>
<dbReference type="PRINTS" id="PR00162">
    <property type="entry name" value="RIESKE"/>
</dbReference>
<evidence type="ECO:0000256" key="1">
    <source>
        <dbReference type="ARBA" id="ARBA00004651"/>
    </source>
</evidence>
<comment type="cofactor">
    <cofactor evidence="15">
        <name>[2Fe-2S] cluster</name>
        <dbReference type="ChEBI" id="CHEBI:190135"/>
    </cofactor>
</comment>
<keyword evidence="4" id="KW-0249">Electron transport</keyword>
<accession>A0A6J7DSU0</accession>
<protein>
    <recommendedName>
        <fullName evidence="14">Rieske iron-sulfur protein</fullName>
    </recommendedName>
</protein>
<feature type="domain" description="Rieske" evidence="18">
    <location>
        <begin position="256"/>
        <end position="320"/>
    </location>
</feature>
<keyword evidence="7" id="KW-0479">Metal-binding</keyword>
<dbReference type="InterPro" id="IPR017941">
    <property type="entry name" value="Rieske_2Fe-2S"/>
</dbReference>
<evidence type="ECO:0000256" key="9">
    <source>
        <dbReference type="ARBA" id="ARBA00023002"/>
    </source>
</evidence>
<dbReference type="SUPFAM" id="SSF50022">
    <property type="entry name" value="ISP domain"/>
    <property type="match status" value="1"/>
</dbReference>
<evidence type="ECO:0000259" key="18">
    <source>
        <dbReference type="PROSITE" id="PS51296"/>
    </source>
</evidence>
<dbReference type="InterPro" id="IPR036922">
    <property type="entry name" value="Rieske_2Fe-2S_sf"/>
</dbReference>
<name>A0A6J7DSU0_9ZZZZ</name>
<dbReference type="PANTHER" id="PTHR10134">
    <property type="entry name" value="CYTOCHROME B-C1 COMPLEX SUBUNIT RIESKE, MITOCHONDRIAL"/>
    <property type="match status" value="1"/>
</dbReference>
<keyword evidence="2" id="KW-0813">Transport</keyword>
<keyword evidence="12 17" id="KW-0472">Membrane</keyword>
<evidence type="ECO:0000256" key="5">
    <source>
        <dbReference type="ARBA" id="ARBA00022692"/>
    </source>
</evidence>
<dbReference type="AlphaFoldDB" id="A0A6J7DSU0"/>
<keyword evidence="3" id="KW-1003">Cell membrane</keyword>
<feature type="transmembrane region" description="Helical" evidence="17">
    <location>
        <begin position="71"/>
        <end position="98"/>
    </location>
</feature>
<reference evidence="19" key="1">
    <citation type="submission" date="2020-05" db="EMBL/GenBank/DDBJ databases">
        <authorList>
            <person name="Chiriac C."/>
            <person name="Salcher M."/>
            <person name="Ghai R."/>
            <person name="Kavagutti S V."/>
        </authorList>
    </citation>
    <scope>NUCLEOTIDE SEQUENCE</scope>
</reference>
<dbReference type="EMBL" id="CAFBLM010000035">
    <property type="protein sequence ID" value="CAB4872230.1"/>
    <property type="molecule type" value="Genomic_DNA"/>
</dbReference>
<sequence length="337" mass="36937">MSQDTSGELEKAQEREHELEHVLRRTDTNPRAAQRAERQVAIMFGLSMLASIGFVAAYVGISKTASIDIPIIGSIGLLNLTLGLASGLGLFLIGAGAIHWARQLMSDEEIIDERKSFAADDQTRAQVVEDFQQGAEESGFMKRPLIRRTLLAAMALMPIPAIVLLRDLGPLPETKSRNTLWRSGSRIVQDISYKPIRPEDIPLGGLVASALPADLKAIEEEQGTLNERAKASIILVRMAPDEIRSQQIQDGDYQGILAFSKICTHLGCPIALYQQRTKHLLCPCHQSTFDLADSGNVIFGPSARRLPQLAITVDGQGYLVAKESFQEPVGPSFWERG</sequence>
<dbReference type="GO" id="GO:0051537">
    <property type="term" value="F:2 iron, 2 sulfur cluster binding"/>
    <property type="evidence" value="ECO:0007669"/>
    <property type="project" value="UniProtKB-KW"/>
</dbReference>
<keyword evidence="6" id="KW-0001">2Fe-2S</keyword>
<dbReference type="InterPro" id="IPR014349">
    <property type="entry name" value="Rieske_Fe-S_prot"/>
</dbReference>
<dbReference type="Pfam" id="PF00355">
    <property type="entry name" value="Rieske"/>
    <property type="match status" value="1"/>
</dbReference>
<evidence type="ECO:0000313" key="19">
    <source>
        <dbReference type="EMBL" id="CAB4872230.1"/>
    </source>
</evidence>
<dbReference type="PROSITE" id="PS51296">
    <property type="entry name" value="RIESKE"/>
    <property type="match status" value="1"/>
</dbReference>
<keyword evidence="8 17" id="KW-1133">Transmembrane helix</keyword>
<keyword evidence="11" id="KW-0411">Iron-sulfur</keyword>
<dbReference type="GO" id="GO:0005886">
    <property type="term" value="C:plasma membrane"/>
    <property type="evidence" value="ECO:0007669"/>
    <property type="project" value="UniProtKB-SubCell"/>
</dbReference>
<evidence type="ECO:0000256" key="13">
    <source>
        <dbReference type="ARBA" id="ARBA00023157"/>
    </source>
</evidence>
<dbReference type="Gene3D" id="2.102.10.10">
    <property type="entry name" value="Rieske [2Fe-2S] iron-sulphur domain"/>
    <property type="match status" value="1"/>
</dbReference>
<evidence type="ECO:0000256" key="15">
    <source>
        <dbReference type="ARBA" id="ARBA00034078"/>
    </source>
</evidence>
<feature type="compositionally biased region" description="Basic and acidic residues" evidence="16">
    <location>
        <begin position="8"/>
        <end position="31"/>
    </location>
</feature>
<keyword evidence="13" id="KW-1015">Disulfide bond</keyword>
<keyword evidence="9" id="KW-0560">Oxidoreductase</keyword>
<evidence type="ECO:0000256" key="2">
    <source>
        <dbReference type="ARBA" id="ARBA00022448"/>
    </source>
</evidence>
<evidence type="ECO:0000256" key="6">
    <source>
        <dbReference type="ARBA" id="ARBA00022714"/>
    </source>
</evidence>
<evidence type="ECO:0000256" key="4">
    <source>
        <dbReference type="ARBA" id="ARBA00022660"/>
    </source>
</evidence>
<evidence type="ECO:0000256" key="17">
    <source>
        <dbReference type="SAM" id="Phobius"/>
    </source>
</evidence>
<keyword evidence="5 17" id="KW-0812">Transmembrane</keyword>
<organism evidence="19">
    <name type="scientific">freshwater metagenome</name>
    <dbReference type="NCBI Taxonomy" id="449393"/>
    <lineage>
        <taxon>unclassified sequences</taxon>
        <taxon>metagenomes</taxon>
        <taxon>ecological metagenomes</taxon>
    </lineage>
</organism>
<dbReference type="Pfam" id="PF19297">
    <property type="entry name" value="QcrA_N"/>
    <property type="match status" value="1"/>
</dbReference>